<dbReference type="SUPFAM" id="SSF51658">
    <property type="entry name" value="Xylose isomerase-like"/>
    <property type="match status" value="1"/>
</dbReference>
<name>A0AAC9NZN4_9HYPH</name>
<dbReference type="PANTHER" id="PTHR12110">
    <property type="entry name" value="HYDROXYPYRUVATE ISOMERASE"/>
    <property type="match status" value="1"/>
</dbReference>
<dbReference type="KEGG" id="cdq:BOQ54_13475"/>
<protein>
    <submittedName>
        <fullName evidence="2">Myo-inositol catabolism protein</fullName>
    </submittedName>
</protein>
<dbReference type="EMBL" id="CP018095">
    <property type="protein sequence ID" value="APF38210.1"/>
    <property type="molecule type" value="Genomic_DNA"/>
</dbReference>
<dbReference type="InterPro" id="IPR050312">
    <property type="entry name" value="IolE/XylAMocC-like"/>
</dbReference>
<accession>A0AAC9NZN4</accession>
<dbReference type="Pfam" id="PF01261">
    <property type="entry name" value="AP_endonuc_2"/>
    <property type="match status" value="1"/>
</dbReference>
<gene>
    <name evidence="2" type="ORF">BOQ54_13475</name>
</gene>
<dbReference type="PANTHER" id="PTHR12110:SF53">
    <property type="entry name" value="BLR5974 PROTEIN"/>
    <property type="match status" value="1"/>
</dbReference>
<dbReference type="AlphaFoldDB" id="A0AAC9NZN4"/>
<sequence>MERIMSQASNIIAGVGFCTGNGTGDLSVLERALARHADLGADIAELSLYSEDLVSGGRVLPERIGRLVEITKRYKLGYTVHGLVCSNFMDMVNLPYQKAAMRAMLELCDRVGASVLVHHSGMAPMKTRGEMGLVDAMEREALAEMAEVARGYGVRIALENIFAMGDDEYRQTPSEVAATVAAIGHPNLCALIDFSHAYIESKRRGLDWRAEIRAMAPVAGHLHVHDSFGRPYTMTRFFHPGEAMALGIGDLHMPLGWGDIPWEEIFAELTFPAGTTMIMEITERFEPELPACLARARGLAALADEKAAVAA</sequence>
<feature type="domain" description="Xylose isomerase-like TIM barrel" evidence="1">
    <location>
        <begin position="35"/>
        <end position="282"/>
    </location>
</feature>
<evidence type="ECO:0000313" key="2">
    <source>
        <dbReference type="EMBL" id="APF38210.1"/>
    </source>
</evidence>
<reference evidence="2 3" key="1">
    <citation type="submission" date="2016-11" db="EMBL/GenBank/DDBJ databases">
        <title>Complete genome sequence of the aerobically denitrifying bacterium Chelatococcus daeguensis TAD1.</title>
        <authorList>
            <person name="Yang Y."/>
            <person name="Huang S."/>
            <person name="Lin E."/>
        </authorList>
    </citation>
    <scope>NUCLEOTIDE SEQUENCE [LARGE SCALE GENOMIC DNA]</scope>
    <source>
        <strain evidence="2 3">TAD1</strain>
    </source>
</reference>
<proteinExistence type="predicted"/>
<dbReference type="Proteomes" id="UP000182703">
    <property type="component" value="Chromosome"/>
</dbReference>
<dbReference type="InterPro" id="IPR013022">
    <property type="entry name" value="Xyl_isomerase-like_TIM-brl"/>
</dbReference>
<keyword evidence="3" id="KW-1185">Reference proteome</keyword>
<dbReference type="InterPro" id="IPR036237">
    <property type="entry name" value="Xyl_isomerase-like_sf"/>
</dbReference>
<evidence type="ECO:0000313" key="3">
    <source>
        <dbReference type="Proteomes" id="UP000182703"/>
    </source>
</evidence>
<evidence type="ECO:0000259" key="1">
    <source>
        <dbReference type="Pfam" id="PF01261"/>
    </source>
</evidence>
<organism evidence="2 3">
    <name type="scientific">Chelatococcus daeguensis</name>
    <dbReference type="NCBI Taxonomy" id="444444"/>
    <lineage>
        <taxon>Bacteria</taxon>
        <taxon>Pseudomonadati</taxon>
        <taxon>Pseudomonadota</taxon>
        <taxon>Alphaproteobacteria</taxon>
        <taxon>Hyphomicrobiales</taxon>
        <taxon>Chelatococcaceae</taxon>
        <taxon>Chelatococcus</taxon>
    </lineage>
</organism>
<dbReference type="Gene3D" id="3.20.20.150">
    <property type="entry name" value="Divalent-metal-dependent TIM barrel enzymes"/>
    <property type="match status" value="1"/>
</dbReference>